<keyword evidence="6 12" id="KW-0472">Membrane</keyword>
<accession>A0ABD1J920</accession>
<feature type="transmembrane region" description="Helical" evidence="12">
    <location>
        <begin position="50"/>
        <end position="74"/>
    </location>
</feature>
<keyword evidence="7" id="KW-1015">Disulfide bond</keyword>
<dbReference type="SMART" id="SM01381">
    <property type="entry name" value="7TM_GPCR_Srsx"/>
    <property type="match status" value="1"/>
</dbReference>
<evidence type="ECO:0000313" key="14">
    <source>
        <dbReference type="EMBL" id="KAL2082521.1"/>
    </source>
</evidence>
<feature type="transmembrane region" description="Helical" evidence="12">
    <location>
        <begin position="209"/>
        <end position="231"/>
    </location>
</feature>
<dbReference type="InterPro" id="IPR000276">
    <property type="entry name" value="GPCR_Rhodpsn"/>
</dbReference>
<dbReference type="AlphaFoldDB" id="A0ABD1J920"/>
<name>A0ABD1J920_9TELE</name>
<dbReference type="Gene3D" id="1.20.1070.10">
    <property type="entry name" value="Rhodopsin 7-helix transmembrane proteins"/>
    <property type="match status" value="1"/>
</dbReference>
<organism evidence="14 15">
    <name type="scientific">Coilia grayii</name>
    <name type="common">Gray's grenadier anchovy</name>
    <dbReference type="NCBI Taxonomy" id="363190"/>
    <lineage>
        <taxon>Eukaryota</taxon>
        <taxon>Metazoa</taxon>
        <taxon>Chordata</taxon>
        <taxon>Craniata</taxon>
        <taxon>Vertebrata</taxon>
        <taxon>Euteleostomi</taxon>
        <taxon>Actinopterygii</taxon>
        <taxon>Neopterygii</taxon>
        <taxon>Teleostei</taxon>
        <taxon>Clupei</taxon>
        <taxon>Clupeiformes</taxon>
        <taxon>Clupeoidei</taxon>
        <taxon>Engraulidae</taxon>
        <taxon>Coilinae</taxon>
        <taxon>Coilia</taxon>
    </lineage>
</organism>
<gene>
    <name evidence="14" type="ORF">ACEWY4_022339</name>
</gene>
<dbReference type="PANTHER" id="PTHR24249">
    <property type="entry name" value="HISTAMINE RECEPTOR-RELATED G-PROTEIN COUPLED RECEPTOR"/>
    <property type="match status" value="1"/>
</dbReference>
<dbReference type="SUPFAM" id="SSF81321">
    <property type="entry name" value="Family A G protein-coupled receptor-like"/>
    <property type="match status" value="1"/>
</dbReference>
<dbReference type="InterPro" id="IPR017452">
    <property type="entry name" value="GPCR_Rhodpsn_7TM"/>
</dbReference>
<dbReference type="PROSITE" id="PS00237">
    <property type="entry name" value="G_PROTEIN_RECEP_F1_1"/>
    <property type="match status" value="1"/>
</dbReference>
<dbReference type="PROSITE" id="PS50262">
    <property type="entry name" value="G_PROTEIN_RECEP_F1_2"/>
    <property type="match status" value="1"/>
</dbReference>
<dbReference type="EMBL" id="JBHFQA010000019">
    <property type="protein sequence ID" value="KAL2082521.1"/>
    <property type="molecule type" value="Genomic_DNA"/>
</dbReference>
<feature type="transmembrane region" description="Helical" evidence="12">
    <location>
        <begin position="115"/>
        <end position="145"/>
    </location>
</feature>
<evidence type="ECO:0000256" key="6">
    <source>
        <dbReference type="ARBA" id="ARBA00023136"/>
    </source>
</evidence>
<feature type="transmembrane region" description="Helical" evidence="12">
    <location>
        <begin position="311"/>
        <end position="331"/>
    </location>
</feature>
<dbReference type="PANTHER" id="PTHR24249:SF381">
    <property type="entry name" value="TRACE AMINE ASSOCIATED RECEPTOR 19P-RELATED"/>
    <property type="match status" value="1"/>
</dbReference>
<evidence type="ECO:0000256" key="5">
    <source>
        <dbReference type="ARBA" id="ARBA00023040"/>
    </source>
</evidence>
<keyword evidence="8 11" id="KW-0675">Receptor</keyword>
<evidence type="ECO:0000256" key="3">
    <source>
        <dbReference type="ARBA" id="ARBA00022692"/>
    </source>
</evidence>
<dbReference type="GO" id="GO:0005886">
    <property type="term" value="C:plasma membrane"/>
    <property type="evidence" value="ECO:0007669"/>
    <property type="project" value="UniProtKB-SubCell"/>
</dbReference>
<dbReference type="PRINTS" id="PR00237">
    <property type="entry name" value="GPCRRHODOPSN"/>
</dbReference>
<dbReference type="FunFam" id="1.20.1070.10:FF:000030">
    <property type="entry name" value="trace amine-associated receptor 1"/>
    <property type="match status" value="1"/>
</dbReference>
<dbReference type="Pfam" id="PF00001">
    <property type="entry name" value="7tm_1"/>
    <property type="match status" value="1"/>
</dbReference>
<keyword evidence="3 11" id="KW-0812">Transmembrane</keyword>
<sequence length="354" mass="40060">MSWDSYSVSRQLITEPTYLGTNTNFGFKNRSLKDNCVSCLGEAMVTPEYVTFYVCAILVVIITVFGNLLVIMSVCHFRQLHTPTNVLILSLAVADFMVGLFVMPLGFIWMIEACWFFGVSMCAFLNFFAFQLTTASVHNVALIAVDRYLALSNPFLYTKQITVRLTIIVALLTWVFSVGYNFSLLYCNGFFTTSLTLCPNECPVAVSEAWSWVDFVVVFALPCSIMFVLYLKIFAIARRHANAIRAANSQGNPNAKQNDNVPKRSERKAAKVLGILVFVFLLCVVPYYIASVMAEFINSHIFEDILNYTSLILYLNSLFNPIIYALFYPWFQKSMKLILTCRICTTDSSLMQVK</sequence>
<protein>
    <recommendedName>
        <fullName evidence="13">G-protein coupled receptors family 1 profile domain-containing protein</fullName>
    </recommendedName>
</protein>
<dbReference type="Proteomes" id="UP001591681">
    <property type="component" value="Unassembled WGS sequence"/>
</dbReference>
<feature type="domain" description="G-protein coupled receptors family 1 profile" evidence="13">
    <location>
        <begin position="66"/>
        <end position="324"/>
    </location>
</feature>
<comment type="similarity">
    <text evidence="11">Belongs to the G-protein coupled receptor 1 family.</text>
</comment>
<dbReference type="GO" id="GO:0004930">
    <property type="term" value="F:G protein-coupled receptor activity"/>
    <property type="evidence" value="ECO:0007669"/>
    <property type="project" value="UniProtKB-KW"/>
</dbReference>
<evidence type="ECO:0000256" key="12">
    <source>
        <dbReference type="SAM" id="Phobius"/>
    </source>
</evidence>
<dbReference type="CDD" id="cd15055">
    <property type="entry name" value="7tmA_TAARs"/>
    <property type="match status" value="1"/>
</dbReference>
<keyword evidence="9" id="KW-0325">Glycoprotein</keyword>
<evidence type="ECO:0000256" key="8">
    <source>
        <dbReference type="ARBA" id="ARBA00023170"/>
    </source>
</evidence>
<keyword evidence="15" id="KW-1185">Reference proteome</keyword>
<feature type="transmembrane region" description="Helical" evidence="12">
    <location>
        <begin position="272"/>
        <end position="291"/>
    </location>
</feature>
<feature type="transmembrane region" description="Helical" evidence="12">
    <location>
        <begin position="165"/>
        <end position="186"/>
    </location>
</feature>
<keyword evidence="4 12" id="KW-1133">Transmembrane helix</keyword>
<keyword evidence="2" id="KW-1003">Cell membrane</keyword>
<reference evidence="14 15" key="1">
    <citation type="submission" date="2024-09" db="EMBL/GenBank/DDBJ databases">
        <title>A chromosome-level genome assembly of Gray's grenadier anchovy, Coilia grayii.</title>
        <authorList>
            <person name="Fu Z."/>
        </authorList>
    </citation>
    <scope>NUCLEOTIDE SEQUENCE [LARGE SCALE GENOMIC DNA]</scope>
    <source>
        <strain evidence="14">G4</strain>
        <tissue evidence="14">Muscle</tissue>
    </source>
</reference>
<comment type="caution">
    <text evidence="14">The sequence shown here is derived from an EMBL/GenBank/DDBJ whole genome shotgun (WGS) entry which is preliminary data.</text>
</comment>
<feature type="transmembrane region" description="Helical" evidence="12">
    <location>
        <begin position="86"/>
        <end position="109"/>
    </location>
</feature>
<evidence type="ECO:0000256" key="11">
    <source>
        <dbReference type="RuleBase" id="RU000688"/>
    </source>
</evidence>
<comment type="subcellular location">
    <subcellularLocation>
        <location evidence="1">Cell membrane</location>
        <topology evidence="1">Multi-pass membrane protein</topology>
    </subcellularLocation>
</comment>
<keyword evidence="5 11" id="KW-0297">G-protein coupled receptor</keyword>
<evidence type="ECO:0000256" key="10">
    <source>
        <dbReference type="ARBA" id="ARBA00023224"/>
    </source>
</evidence>
<evidence type="ECO:0000256" key="2">
    <source>
        <dbReference type="ARBA" id="ARBA00022475"/>
    </source>
</evidence>
<keyword evidence="10 11" id="KW-0807">Transducer</keyword>
<dbReference type="InterPro" id="IPR050569">
    <property type="entry name" value="TAAR"/>
</dbReference>
<evidence type="ECO:0000259" key="13">
    <source>
        <dbReference type="PROSITE" id="PS50262"/>
    </source>
</evidence>
<evidence type="ECO:0000256" key="4">
    <source>
        <dbReference type="ARBA" id="ARBA00022989"/>
    </source>
</evidence>
<evidence type="ECO:0000313" key="15">
    <source>
        <dbReference type="Proteomes" id="UP001591681"/>
    </source>
</evidence>
<evidence type="ECO:0000256" key="1">
    <source>
        <dbReference type="ARBA" id="ARBA00004651"/>
    </source>
</evidence>
<proteinExistence type="inferred from homology"/>
<evidence type="ECO:0000256" key="7">
    <source>
        <dbReference type="ARBA" id="ARBA00023157"/>
    </source>
</evidence>
<evidence type="ECO:0000256" key="9">
    <source>
        <dbReference type="ARBA" id="ARBA00023180"/>
    </source>
</evidence>